<keyword evidence="6" id="KW-0479">Metal-binding</keyword>
<sequence>MILFSDPTFAVEDKLFPQKYTFQIKGRLIIWDEPQLMGILNLTPDSFYSGSRVKIDRDDILKKAEKMIQDGADILDLGGYSSRPGAEDISEEEELARVIRPISWISEAFPEILISIDTFRSNVAKQGIESGAHLVNDISGGSMDSKMYEVVGKLQAPYFLMHMRGTPQTMQQKTDYPKLLPDILNYFAKKLHLIKEFGIKDVIIDPGFGFAKTLEQNYHILKNLEIFKTLCHPILAGLSRKSMIYKLLGCGPDDSLNGTTALNMFALSKGANILRVHDVKEANETRKLFKQLYA</sequence>
<name>A0ABT2G3C3_9BACT</name>
<evidence type="ECO:0000256" key="8">
    <source>
        <dbReference type="ARBA" id="ARBA00022909"/>
    </source>
</evidence>
<gene>
    <name evidence="10" type="primary">folP</name>
    <name evidence="10" type="ORF">NY014_04940</name>
</gene>
<evidence type="ECO:0000256" key="6">
    <source>
        <dbReference type="ARBA" id="ARBA00022723"/>
    </source>
</evidence>
<accession>A0ABT2G3C3</accession>
<organism evidence="10 11">
    <name type="scientific">Algoriphagus limi</name>
    <dbReference type="NCBI Taxonomy" id="2975273"/>
    <lineage>
        <taxon>Bacteria</taxon>
        <taxon>Pseudomonadati</taxon>
        <taxon>Bacteroidota</taxon>
        <taxon>Cytophagia</taxon>
        <taxon>Cytophagales</taxon>
        <taxon>Cyclobacteriaceae</taxon>
        <taxon>Algoriphagus</taxon>
    </lineage>
</organism>
<evidence type="ECO:0000313" key="11">
    <source>
        <dbReference type="Proteomes" id="UP001206788"/>
    </source>
</evidence>
<dbReference type="Proteomes" id="UP001206788">
    <property type="component" value="Unassembled WGS sequence"/>
</dbReference>
<evidence type="ECO:0000256" key="5">
    <source>
        <dbReference type="ARBA" id="ARBA00022679"/>
    </source>
</evidence>
<comment type="caution">
    <text evidence="10">The sequence shown here is derived from an EMBL/GenBank/DDBJ whole genome shotgun (WGS) entry which is preliminary data.</text>
</comment>
<dbReference type="PANTHER" id="PTHR20941">
    <property type="entry name" value="FOLATE SYNTHESIS PROTEINS"/>
    <property type="match status" value="1"/>
</dbReference>
<dbReference type="InterPro" id="IPR006390">
    <property type="entry name" value="DHP_synth_dom"/>
</dbReference>
<comment type="catalytic activity">
    <reaction evidence="1">
        <text>(7,8-dihydropterin-6-yl)methyl diphosphate + 4-aminobenzoate = 7,8-dihydropteroate + diphosphate</text>
        <dbReference type="Rhea" id="RHEA:19949"/>
        <dbReference type="ChEBI" id="CHEBI:17836"/>
        <dbReference type="ChEBI" id="CHEBI:17839"/>
        <dbReference type="ChEBI" id="CHEBI:33019"/>
        <dbReference type="ChEBI" id="CHEBI:72950"/>
        <dbReference type="EC" id="2.5.1.15"/>
    </reaction>
</comment>
<evidence type="ECO:0000256" key="7">
    <source>
        <dbReference type="ARBA" id="ARBA00022842"/>
    </source>
</evidence>
<dbReference type="NCBIfam" id="TIGR01496">
    <property type="entry name" value="DHPS"/>
    <property type="match status" value="1"/>
</dbReference>
<dbReference type="Gene3D" id="3.20.20.20">
    <property type="entry name" value="Dihydropteroate synthase-like"/>
    <property type="match status" value="1"/>
</dbReference>
<dbReference type="InterPro" id="IPR011005">
    <property type="entry name" value="Dihydropteroate_synth-like_sf"/>
</dbReference>
<evidence type="ECO:0000256" key="1">
    <source>
        <dbReference type="ARBA" id="ARBA00000012"/>
    </source>
</evidence>
<dbReference type="Pfam" id="PF00809">
    <property type="entry name" value="Pterin_bind"/>
    <property type="match status" value="1"/>
</dbReference>
<keyword evidence="11" id="KW-1185">Reference proteome</keyword>
<evidence type="ECO:0000256" key="3">
    <source>
        <dbReference type="ARBA" id="ARBA00004763"/>
    </source>
</evidence>
<protein>
    <recommendedName>
        <fullName evidence="4">dihydropteroate synthase</fullName>
        <ecNumber evidence="4">2.5.1.15</ecNumber>
    </recommendedName>
</protein>
<evidence type="ECO:0000256" key="4">
    <source>
        <dbReference type="ARBA" id="ARBA00012458"/>
    </source>
</evidence>
<dbReference type="PROSITE" id="PS50972">
    <property type="entry name" value="PTERIN_BINDING"/>
    <property type="match status" value="1"/>
</dbReference>
<keyword evidence="5 10" id="KW-0808">Transferase</keyword>
<keyword evidence="7" id="KW-0460">Magnesium</keyword>
<dbReference type="CDD" id="cd00739">
    <property type="entry name" value="DHPS"/>
    <property type="match status" value="1"/>
</dbReference>
<dbReference type="GO" id="GO:0004156">
    <property type="term" value="F:dihydropteroate synthase activity"/>
    <property type="evidence" value="ECO:0007669"/>
    <property type="project" value="UniProtKB-EC"/>
</dbReference>
<dbReference type="SUPFAM" id="SSF51717">
    <property type="entry name" value="Dihydropteroate synthetase-like"/>
    <property type="match status" value="1"/>
</dbReference>
<evidence type="ECO:0000313" key="10">
    <source>
        <dbReference type="EMBL" id="MCS5489763.1"/>
    </source>
</evidence>
<comment type="pathway">
    <text evidence="3">Cofactor biosynthesis; tetrahydrofolate biosynthesis; 7,8-dihydrofolate from 2-amino-4-hydroxy-6-hydroxymethyl-7,8-dihydropteridine diphosphate and 4-aminobenzoate: step 1/2.</text>
</comment>
<dbReference type="EC" id="2.5.1.15" evidence="4"/>
<comment type="cofactor">
    <cofactor evidence="2">
        <name>Mg(2+)</name>
        <dbReference type="ChEBI" id="CHEBI:18420"/>
    </cofactor>
</comment>
<evidence type="ECO:0000259" key="9">
    <source>
        <dbReference type="PROSITE" id="PS50972"/>
    </source>
</evidence>
<reference evidence="10 11" key="1">
    <citation type="submission" date="2022-08" db="EMBL/GenBank/DDBJ databases">
        <title>Algoriphagus sp. CAU 1643 isolated from mud.</title>
        <authorList>
            <person name="Kim W."/>
        </authorList>
    </citation>
    <scope>NUCLEOTIDE SEQUENCE [LARGE SCALE GENOMIC DNA]</scope>
    <source>
        <strain evidence="10 11">CAU 1643</strain>
    </source>
</reference>
<proteinExistence type="predicted"/>
<dbReference type="EMBL" id="JANWGH010000001">
    <property type="protein sequence ID" value="MCS5489763.1"/>
    <property type="molecule type" value="Genomic_DNA"/>
</dbReference>
<dbReference type="InterPro" id="IPR045031">
    <property type="entry name" value="DHP_synth-like"/>
</dbReference>
<dbReference type="InterPro" id="IPR000489">
    <property type="entry name" value="Pterin-binding_dom"/>
</dbReference>
<dbReference type="PROSITE" id="PS00793">
    <property type="entry name" value="DHPS_2"/>
    <property type="match status" value="1"/>
</dbReference>
<keyword evidence="8" id="KW-0289">Folate biosynthesis</keyword>
<dbReference type="RefSeq" id="WP_259413441.1">
    <property type="nucleotide sequence ID" value="NZ_JANWGH010000001.1"/>
</dbReference>
<evidence type="ECO:0000256" key="2">
    <source>
        <dbReference type="ARBA" id="ARBA00001946"/>
    </source>
</evidence>
<dbReference type="PANTHER" id="PTHR20941:SF1">
    <property type="entry name" value="FOLIC ACID SYNTHESIS PROTEIN FOL1"/>
    <property type="match status" value="1"/>
</dbReference>
<feature type="domain" description="Pterin-binding" evidence="9">
    <location>
        <begin position="34"/>
        <end position="290"/>
    </location>
</feature>